<proteinExistence type="predicted"/>
<reference evidence="2 3" key="1">
    <citation type="submission" date="2024-10" db="EMBL/GenBank/DDBJ databases">
        <title>The Natural Products Discovery Center: Release of the First 8490 Sequenced Strains for Exploring Actinobacteria Biosynthetic Diversity.</title>
        <authorList>
            <person name="Kalkreuter E."/>
            <person name="Kautsar S.A."/>
            <person name="Yang D."/>
            <person name="Bader C.D."/>
            <person name="Teijaro C.N."/>
            <person name="Fluegel L."/>
            <person name="Davis C.M."/>
            <person name="Simpson J.R."/>
            <person name="Lauterbach L."/>
            <person name="Steele A.D."/>
            <person name="Gui C."/>
            <person name="Meng S."/>
            <person name="Li G."/>
            <person name="Viehrig K."/>
            <person name="Ye F."/>
            <person name="Su P."/>
            <person name="Kiefer A.F."/>
            <person name="Nichols A."/>
            <person name="Cepeda A.J."/>
            <person name="Yan W."/>
            <person name="Fan B."/>
            <person name="Jiang Y."/>
            <person name="Adhikari A."/>
            <person name="Zheng C.-J."/>
            <person name="Schuster L."/>
            <person name="Cowan T.M."/>
            <person name="Smanski M.J."/>
            <person name="Chevrette M.G."/>
            <person name="De Carvalho L.P.S."/>
            <person name="Shen B."/>
        </authorList>
    </citation>
    <scope>NUCLEOTIDE SEQUENCE [LARGE SCALE GENOMIC DNA]</scope>
    <source>
        <strain evidence="2 3">NPDC013366</strain>
    </source>
</reference>
<accession>A0ABW6Z3Q7</accession>
<gene>
    <name evidence="2" type="ORF">ACF1HC_29830</name>
</gene>
<evidence type="ECO:0000313" key="3">
    <source>
        <dbReference type="Proteomes" id="UP001603418"/>
    </source>
</evidence>
<keyword evidence="3" id="KW-1185">Reference proteome</keyword>
<evidence type="ECO:0000256" key="1">
    <source>
        <dbReference type="SAM" id="MobiDB-lite"/>
    </source>
</evidence>
<sequence>MVSLAGHEDLGELVARVLGRPHHVLDPARLHAPGTLRPKGGSVLVVARSRALTLSVLMPLPWSRGSGSPRAPLKSASPSCTT</sequence>
<protein>
    <submittedName>
        <fullName evidence="2">Uncharacterized protein</fullName>
    </submittedName>
</protein>
<dbReference type="RefSeq" id="WP_030785950.1">
    <property type="nucleotide sequence ID" value="NZ_JBFACJ010000024.1"/>
</dbReference>
<feature type="region of interest" description="Disordered" evidence="1">
    <location>
        <begin position="61"/>
        <end position="82"/>
    </location>
</feature>
<dbReference type="EMBL" id="JBICBM010000015">
    <property type="protein sequence ID" value="MFF9885762.1"/>
    <property type="molecule type" value="Genomic_DNA"/>
</dbReference>
<dbReference type="Proteomes" id="UP001603418">
    <property type="component" value="Unassembled WGS sequence"/>
</dbReference>
<organism evidence="2 3">
    <name type="scientific">Streptomyces eurythermus</name>
    <dbReference type="NCBI Taxonomy" id="42237"/>
    <lineage>
        <taxon>Bacteria</taxon>
        <taxon>Bacillati</taxon>
        <taxon>Actinomycetota</taxon>
        <taxon>Actinomycetes</taxon>
        <taxon>Kitasatosporales</taxon>
        <taxon>Streptomycetaceae</taxon>
        <taxon>Streptomyces</taxon>
    </lineage>
</organism>
<name>A0ABW6Z3Q7_9ACTN</name>
<comment type="caution">
    <text evidence="2">The sequence shown here is derived from an EMBL/GenBank/DDBJ whole genome shotgun (WGS) entry which is preliminary data.</text>
</comment>
<evidence type="ECO:0000313" key="2">
    <source>
        <dbReference type="EMBL" id="MFF9885762.1"/>
    </source>
</evidence>